<protein>
    <recommendedName>
        <fullName evidence="3">DUF4129 domain-containing protein</fullName>
    </recommendedName>
</protein>
<reference evidence="2" key="1">
    <citation type="journal article" date="2020" name="mSystems">
        <title>Genome- and Community-Level Interaction Insights into Carbon Utilization and Element Cycling Functions of Hydrothermarchaeota in Hydrothermal Sediment.</title>
        <authorList>
            <person name="Zhou Z."/>
            <person name="Liu Y."/>
            <person name="Xu W."/>
            <person name="Pan J."/>
            <person name="Luo Z.H."/>
            <person name="Li M."/>
        </authorList>
    </citation>
    <scope>NUCLEOTIDE SEQUENCE [LARGE SCALE GENOMIC DNA]</scope>
    <source>
        <strain evidence="2">SpSt-1121</strain>
    </source>
</reference>
<gene>
    <name evidence="2" type="ORF">ENM84_02835</name>
</gene>
<comment type="caution">
    <text evidence="2">The sequence shown here is derived from an EMBL/GenBank/DDBJ whole genome shotgun (WGS) entry which is preliminary data.</text>
</comment>
<sequence length="174" mass="20361">MVKTSLRYVPIPSSLNELAPDMLLNITSLPNASIKTQNVSHYIPLPIQYPVISNEVIEYILLAMTLSLIFFIVILYIRNIYRESSNVLITIGKEKLYEAMPSAEYIYTGLKKILRRYFIVLRNKARCIGCTPREVLYRLKLYRRFVEVYEDVVYGDKQREDVEEAINEVRSSER</sequence>
<evidence type="ECO:0000256" key="1">
    <source>
        <dbReference type="SAM" id="Phobius"/>
    </source>
</evidence>
<keyword evidence="1" id="KW-0812">Transmembrane</keyword>
<evidence type="ECO:0000313" key="2">
    <source>
        <dbReference type="EMBL" id="HHP81580.1"/>
    </source>
</evidence>
<feature type="transmembrane region" description="Helical" evidence="1">
    <location>
        <begin position="56"/>
        <end position="77"/>
    </location>
</feature>
<organism evidence="2">
    <name type="scientific">Ignisphaera aggregans</name>
    <dbReference type="NCBI Taxonomy" id="334771"/>
    <lineage>
        <taxon>Archaea</taxon>
        <taxon>Thermoproteota</taxon>
        <taxon>Thermoprotei</taxon>
        <taxon>Desulfurococcales</taxon>
        <taxon>Desulfurococcaceae</taxon>
        <taxon>Ignisphaera</taxon>
    </lineage>
</organism>
<evidence type="ECO:0008006" key="3">
    <source>
        <dbReference type="Google" id="ProtNLM"/>
    </source>
</evidence>
<dbReference type="EMBL" id="DRZI01000122">
    <property type="protein sequence ID" value="HHP81580.1"/>
    <property type="molecule type" value="Genomic_DNA"/>
</dbReference>
<dbReference type="AlphaFoldDB" id="A0A7C5TH72"/>
<proteinExistence type="predicted"/>
<accession>A0A7C5TH72</accession>
<keyword evidence="1" id="KW-1133">Transmembrane helix</keyword>
<name>A0A7C5TH72_9CREN</name>
<keyword evidence="1" id="KW-0472">Membrane</keyword>